<keyword evidence="5 6" id="KW-0440">LIM domain</keyword>
<dbReference type="CDD" id="cd09415">
    <property type="entry name" value="LIM1_Prickle"/>
    <property type="match status" value="1"/>
</dbReference>
<evidence type="ECO:0000256" key="5">
    <source>
        <dbReference type="ARBA" id="ARBA00023038"/>
    </source>
</evidence>
<dbReference type="PROSITE" id="PS50023">
    <property type="entry name" value="LIM_DOMAIN_2"/>
    <property type="match status" value="2"/>
</dbReference>
<feature type="compositionally biased region" description="Low complexity" evidence="7">
    <location>
        <begin position="456"/>
        <end position="465"/>
    </location>
</feature>
<feature type="compositionally biased region" description="Polar residues" evidence="7">
    <location>
        <begin position="406"/>
        <end position="425"/>
    </location>
</feature>
<comment type="similarity">
    <text evidence="1">Belongs to the prickle / espinas / testin family.</text>
</comment>
<evidence type="ECO:0000256" key="7">
    <source>
        <dbReference type="SAM" id="MobiDB-lite"/>
    </source>
</evidence>
<evidence type="ECO:0000313" key="10">
    <source>
        <dbReference type="EMBL" id="KAG8197223.1"/>
    </source>
</evidence>
<dbReference type="InterPro" id="IPR033725">
    <property type="entry name" value="LIM1_prickle"/>
</dbReference>
<feature type="domain" description="PET" evidence="9">
    <location>
        <begin position="97"/>
        <end position="207"/>
    </location>
</feature>
<evidence type="ECO:0008006" key="12">
    <source>
        <dbReference type="Google" id="ProtNLM"/>
    </source>
</evidence>
<dbReference type="CDD" id="cd09827">
    <property type="entry name" value="PET_Prickle"/>
    <property type="match status" value="1"/>
</dbReference>
<feature type="region of interest" description="Disordered" evidence="7">
    <location>
        <begin position="516"/>
        <end position="683"/>
    </location>
</feature>
<dbReference type="SUPFAM" id="SSF57716">
    <property type="entry name" value="Glucocorticoid receptor-like (DNA-binding domain)"/>
    <property type="match status" value="2"/>
</dbReference>
<gene>
    <name evidence="10" type="ORF">JTE90_011377</name>
</gene>
<evidence type="ECO:0000313" key="11">
    <source>
        <dbReference type="Proteomes" id="UP000827092"/>
    </source>
</evidence>
<accession>A0AAV6VNC8</accession>
<keyword evidence="4 6" id="KW-0862">Zinc</keyword>
<dbReference type="InterPro" id="IPR033726">
    <property type="entry name" value="LIM2_prickle"/>
</dbReference>
<dbReference type="GO" id="GO:0008270">
    <property type="term" value="F:zinc ion binding"/>
    <property type="evidence" value="ECO:0007669"/>
    <property type="project" value="InterPro"/>
</dbReference>
<dbReference type="FunFam" id="2.10.110.10:FF:000005">
    <property type="entry name" value="Testin isoform 1"/>
    <property type="match status" value="1"/>
</dbReference>
<dbReference type="Pfam" id="PF06297">
    <property type="entry name" value="PET"/>
    <property type="match status" value="1"/>
</dbReference>
<dbReference type="PROSITE" id="PS00478">
    <property type="entry name" value="LIM_DOMAIN_1"/>
    <property type="match status" value="1"/>
</dbReference>
<feature type="compositionally biased region" description="Basic and acidic residues" evidence="7">
    <location>
        <begin position="646"/>
        <end position="663"/>
    </location>
</feature>
<feature type="compositionally biased region" description="Low complexity" evidence="7">
    <location>
        <begin position="544"/>
        <end position="563"/>
    </location>
</feature>
<dbReference type="InterPro" id="IPR010442">
    <property type="entry name" value="PET_domain"/>
</dbReference>
<organism evidence="10 11">
    <name type="scientific">Oedothorax gibbosus</name>
    <dbReference type="NCBI Taxonomy" id="931172"/>
    <lineage>
        <taxon>Eukaryota</taxon>
        <taxon>Metazoa</taxon>
        <taxon>Ecdysozoa</taxon>
        <taxon>Arthropoda</taxon>
        <taxon>Chelicerata</taxon>
        <taxon>Arachnida</taxon>
        <taxon>Araneae</taxon>
        <taxon>Araneomorphae</taxon>
        <taxon>Entelegynae</taxon>
        <taxon>Araneoidea</taxon>
        <taxon>Linyphiidae</taxon>
        <taxon>Erigoninae</taxon>
        <taxon>Oedothorax</taxon>
    </lineage>
</organism>
<evidence type="ECO:0000256" key="2">
    <source>
        <dbReference type="ARBA" id="ARBA00022723"/>
    </source>
</evidence>
<feature type="domain" description="LIM zinc-binding" evidence="8">
    <location>
        <begin position="269"/>
        <end position="329"/>
    </location>
</feature>
<dbReference type="Proteomes" id="UP000827092">
    <property type="component" value="Unassembled WGS sequence"/>
</dbReference>
<dbReference type="AlphaFoldDB" id="A0AAV6VNC8"/>
<evidence type="ECO:0000256" key="4">
    <source>
        <dbReference type="ARBA" id="ARBA00022833"/>
    </source>
</evidence>
<evidence type="ECO:0000256" key="6">
    <source>
        <dbReference type="PROSITE-ProRule" id="PRU00125"/>
    </source>
</evidence>
<comment type="caution">
    <text evidence="10">The sequence shown here is derived from an EMBL/GenBank/DDBJ whole genome shotgun (WGS) entry which is preliminary data.</text>
</comment>
<name>A0AAV6VNC8_9ARAC</name>
<dbReference type="Pfam" id="PF00412">
    <property type="entry name" value="LIM"/>
    <property type="match status" value="3"/>
</dbReference>
<evidence type="ECO:0000256" key="1">
    <source>
        <dbReference type="ARBA" id="ARBA00008268"/>
    </source>
</evidence>
<reference evidence="10 11" key="1">
    <citation type="journal article" date="2022" name="Nat. Ecol. Evol.">
        <title>A masculinizing supergene underlies an exaggerated male reproductive morph in a spider.</title>
        <authorList>
            <person name="Hendrickx F."/>
            <person name="De Corte Z."/>
            <person name="Sonet G."/>
            <person name="Van Belleghem S.M."/>
            <person name="Kostlbacher S."/>
            <person name="Vangestel C."/>
        </authorList>
    </citation>
    <scope>NUCLEOTIDE SEQUENCE [LARGE SCALE GENOMIC DNA]</scope>
    <source>
        <strain evidence="10">W744_W776</strain>
    </source>
</reference>
<feature type="region of interest" description="Disordered" evidence="7">
    <location>
        <begin position="703"/>
        <end position="732"/>
    </location>
</feature>
<dbReference type="CDD" id="cd09420">
    <property type="entry name" value="LIM3_Prickle"/>
    <property type="match status" value="1"/>
</dbReference>
<dbReference type="Gene3D" id="2.10.110.10">
    <property type="entry name" value="Cysteine Rich Protein"/>
    <property type="match status" value="3"/>
</dbReference>
<feature type="domain" description="LIM zinc-binding" evidence="8">
    <location>
        <begin position="204"/>
        <end position="268"/>
    </location>
</feature>
<dbReference type="CDD" id="cd09418">
    <property type="entry name" value="LIM2_Prickle"/>
    <property type="match status" value="1"/>
</dbReference>
<protein>
    <recommendedName>
        <fullName evidence="12">Protein prickle</fullName>
    </recommendedName>
</protein>
<evidence type="ECO:0000259" key="9">
    <source>
        <dbReference type="PROSITE" id="PS51303"/>
    </source>
</evidence>
<evidence type="ECO:0000259" key="8">
    <source>
        <dbReference type="PROSITE" id="PS50023"/>
    </source>
</evidence>
<dbReference type="FunFam" id="2.10.110.10:FF:000035">
    <property type="entry name" value="prickle-like protein 2 isoform X1"/>
    <property type="match status" value="1"/>
</dbReference>
<proteinExistence type="inferred from homology"/>
<dbReference type="PANTHER" id="PTHR24211:SF20">
    <property type="entry name" value="PROTEIN ESPINAS-RELATED"/>
    <property type="match status" value="1"/>
</dbReference>
<keyword evidence="11" id="KW-1185">Reference proteome</keyword>
<keyword evidence="3" id="KW-0677">Repeat</keyword>
<evidence type="ECO:0000256" key="3">
    <source>
        <dbReference type="ARBA" id="ARBA00022737"/>
    </source>
</evidence>
<keyword evidence="2 6" id="KW-0479">Metal-binding</keyword>
<dbReference type="SMART" id="SM00132">
    <property type="entry name" value="LIM"/>
    <property type="match status" value="3"/>
</dbReference>
<dbReference type="PROSITE" id="PS51303">
    <property type="entry name" value="PET"/>
    <property type="match status" value="1"/>
</dbReference>
<feature type="region of interest" description="Disordered" evidence="7">
    <location>
        <begin position="388"/>
        <end position="486"/>
    </location>
</feature>
<sequence length="732" mass="81771">MNSNGVKSSSVLVCRQWWKVCWVYGDQYKLYRQLYGRKKTTTTTGTSVSIQHDEWKVCRNCKCPREEHEGASGVSNMAESERIVSKMAAHFDTTAPVAAPADRHSDDDSGCALEEYTWVPPGLKPEQVHLYFSGLPEAKVPYVNSVGEKYRIKQLLHQLPPHDNEARYCNALHEEEKGELRTFSQQRKRDALGRGTLKQLQEPSPCGNCEESVSRGDMAVFASRAGPSSCWHPGCFTCCVCKELLVDLIYFYKDGKLYCGRHHAESLKPRCAACDEIIFADECTEAEGRAWHMRHFCCFECDRQLGGERYVMRDGRPFCLHCFDASFAEYCDSCGDTIGVDQGQMSHEGQHWHATEGCFRCHACHLPLLGRPFLPRKGLIYCSVHCSKGEPTSSNSSSSNGKRNNKLLQQPNHVGDTSSPSSPLMTRSPLIPYRNAPPKDPLVTPNLQEMVKKDTSSLSKDSTLTPESGALVEQSKSPVNGRSREPINMSDLTIDALMSKSPQLFVQVVEEIEEQRQDHSRYHHRRTTAHFSMPDLTRDTGAASSSPPQTPTRGQQQPQQLTPVNENGPSKKLIVRFSPSTAKLPPSSEDEEDRGMGNLSQKAERSSSSSYEETSVKSHPSGNPKTGKKNSNEHCKRNSAVLRSRSYGDRSELESSYRYDQDRCSTCSSSSSDDEDPYELPPRRAYGGVRISYVSNDALAVARQRSAGQLQSSGGKGLRRRRKHDDKNCIVS</sequence>
<dbReference type="InterPro" id="IPR033727">
    <property type="entry name" value="LIM3_prickle"/>
</dbReference>
<dbReference type="InterPro" id="IPR033723">
    <property type="entry name" value="PET_prickle"/>
</dbReference>
<dbReference type="InterPro" id="IPR047120">
    <property type="entry name" value="Pk/Esn/Tes"/>
</dbReference>
<dbReference type="PANTHER" id="PTHR24211">
    <property type="entry name" value="LIM DOMAIN-CONTAINING PROTEIN"/>
    <property type="match status" value="1"/>
</dbReference>
<dbReference type="InterPro" id="IPR001781">
    <property type="entry name" value="Znf_LIM"/>
</dbReference>
<dbReference type="EMBL" id="JAFNEN010000058">
    <property type="protein sequence ID" value="KAG8197223.1"/>
    <property type="molecule type" value="Genomic_DNA"/>
</dbReference>